<keyword evidence="2" id="KW-1185">Reference proteome</keyword>
<sequence length="209" mass="22945">MGRRPTALPQGGRVSMYAGTRIIVPPAWERCRVQPTLTYWQGRDLMAQIQWLSRRGFLPVTPVGVGVSALSDYTQRPAGWRAYGVAVPAGGRIQVEVHHPKIGWFRLMAVNKWGQPGPGMLQAAMAPQPVMITLTNPAKEATAMYIIVDDPAWWSDKDSPYTLTIRRDWDPLKVDLSQVPMVAGLWGASPSVSAEFSGPSLTGPAVYPH</sequence>
<dbReference type="EMBL" id="BSDD01000001">
    <property type="protein sequence ID" value="GLH68565.1"/>
    <property type="molecule type" value="Genomic_DNA"/>
</dbReference>
<evidence type="ECO:0008006" key="3">
    <source>
        <dbReference type="Google" id="ProtNLM"/>
    </source>
</evidence>
<evidence type="ECO:0000313" key="2">
    <source>
        <dbReference type="Proteomes" id="UP001165089"/>
    </source>
</evidence>
<gene>
    <name evidence="1" type="ORF">GETHPA_00980</name>
</gene>
<reference evidence="1 2" key="1">
    <citation type="journal article" date="2023" name="Antonie Van Leeuwenhoek">
        <title>Mesoterricola silvestris gen. nov., sp. nov., Mesoterricola sediminis sp. nov., Geothrix oryzae sp. nov., Geothrix edaphica sp. nov., Geothrix rubra sp. nov., and Geothrix limicola sp. nov., six novel members of Acidobacteriota isolated from soils.</title>
        <authorList>
            <person name="Itoh H."/>
            <person name="Sugisawa Y."/>
            <person name="Mise K."/>
            <person name="Xu Z."/>
            <person name="Kuniyasu M."/>
            <person name="Ushijima N."/>
            <person name="Kawano K."/>
            <person name="Kobayashi E."/>
            <person name="Shiratori Y."/>
            <person name="Masuda Y."/>
            <person name="Senoo K."/>
        </authorList>
    </citation>
    <scope>NUCLEOTIDE SEQUENCE [LARGE SCALE GENOMIC DNA]</scope>
    <source>
        <strain evidence="1 2">Red803</strain>
    </source>
</reference>
<protein>
    <recommendedName>
        <fullName evidence="3">DUF4832 domain-containing protein</fullName>
    </recommendedName>
</protein>
<proteinExistence type="predicted"/>
<organism evidence="1 2">
    <name type="scientific">Geothrix rubra</name>
    <dbReference type="NCBI Taxonomy" id="2927977"/>
    <lineage>
        <taxon>Bacteria</taxon>
        <taxon>Pseudomonadati</taxon>
        <taxon>Acidobacteriota</taxon>
        <taxon>Holophagae</taxon>
        <taxon>Holophagales</taxon>
        <taxon>Holophagaceae</taxon>
        <taxon>Geothrix</taxon>
    </lineage>
</organism>
<name>A0ABQ5Q2D4_9BACT</name>
<accession>A0ABQ5Q2D4</accession>
<dbReference type="Proteomes" id="UP001165089">
    <property type="component" value="Unassembled WGS sequence"/>
</dbReference>
<comment type="caution">
    <text evidence="1">The sequence shown here is derived from an EMBL/GenBank/DDBJ whole genome shotgun (WGS) entry which is preliminary data.</text>
</comment>
<evidence type="ECO:0000313" key="1">
    <source>
        <dbReference type="EMBL" id="GLH68565.1"/>
    </source>
</evidence>